<accession>A0A834UDZ8</accession>
<reference evidence="1" key="1">
    <citation type="journal article" date="2020" name="G3 (Bethesda)">
        <title>High-Quality Assemblies for Three Invasive Social Wasps from the &lt;i&gt;Vespula&lt;/i&gt; Genus.</title>
        <authorList>
            <person name="Harrop T.W.R."/>
            <person name="Guhlin J."/>
            <person name="McLaughlin G.M."/>
            <person name="Permina E."/>
            <person name="Stockwell P."/>
            <person name="Gilligan J."/>
            <person name="Le Lec M.F."/>
            <person name="Gruber M.A.M."/>
            <person name="Quinn O."/>
            <person name="Lovegrove M."/>
            <person name="Duncan E.J."/>
            <person name="Remnant E.J."/>
            <person name="Van Eeckhoven J."/>
            <person name="Graham B."/>
            <person name="Knapp R.A."/>
            <person name="Langford K.W."/>
            <person name="Kronenberg Z."/>
            <person name="Press M.O."/>
            <person name="Eacker S.M."/>
            <person name="Wilson-Rankin E.E."/>
            <person name="Purcell J."/>
            <person name="Lester P.J."/>
            <person name="Dearden P.K."/>
        </authorList>
    </citation>
    <scope>NUCLEOTIDE SEQUENCE</scope>
    <source>
        <strain evidence="1">Volc-1</strain>
    </source>
</reference>
<evidence type="ECO:0000313" key="1">
    <source>
        <dbReference type="EMBL" id="KAF7433940.1"/>
    </source>
</evidence>
<proteinExistence type="predicted"/>
<organism evidence="1 2">
    <name type="scientific">Vespula pensylvanica</name>
    <name type="common">Western yellow jacket</name>
    <name type="synonym">Wasp</name>
    <dbReference type="NCBI Taxonomy" id="30213"/>
    <lineage>
        <taxon>Eukaryota</taxon>
        <taxon>Metazoa</taxon>
        <taxon>Ecdysozoa</taxon>
        <taxon>Arthropoda</taxon>
        <taxon>Hexapoda</taxon>
        <taxon>Insecta</taxon>
        <taxon>Pterygota</taxon>
        <taxon>Neoptera</taxon>
        <taxon>Endopterygota</taxon>
        <taxon>Hymenoptera</taxon>
        <taxon>Apocrita</taxon>
        <taxon>Aculeata</taxon>
        <taxon>Vespoidea</taxon>
        <taxon>Vespidae</taxon>
        <taxon>Vespinae</taxon>
        <taxon>Vespula</taxon>
    </lineage>
</organism>
<keyword evidence="2" id="KW-1185">Reference proteome</keyword>
<evidence type="ECO:0000313" key="2">
    <source>
        <dbReference type="Proteomes" id="UP000600918"/>
    </source>
</evidence>
<name>A0A834UDZ8_VESPE</name>
<gene>
    <name evidence="1" type="ORF">H0235_002131</name>
</gene>
<protein>
    <submittedName>
        <fullName evidence="1">Uncharacterized protein</fullName>
    </submittedName>
</protein>
<dbReference type="Proteomes" id="UP000600918">
    <property type="component" value="Unassembled WGS sequence"/>
</dbReference>
<dbReference type="AlphaFoldDB" id="A0A834UDZ8"/>
<comment type="caution">
    <text evidence="1">The sequence shown here is derived from an EMBL/GenBank/DDBJ whole genome shotgun (WGS) entry which is preliminary data.</text>
</comment>
<sequence>MFLRLIPKLTRLRFSSSGAFDVSRLPPRRHNSHRHAMQHVTNDVSSKVLAPQVAPFIRLPRKRRRQGLIGRIGSEKFPRSLRIQFESIFSEKDESADKSESLVSTEISLVPTTSARLREIADSGWYAAGRDNERAKTLDQDLLE</sequence>
<dbReference type="EMBL" id="JACSDY010000002">
    <property type="protein sequence ID" value="KAF7433940.1"/>
    <property type="molecule type" value="Genomic_DNA"/>
</dbReference>